<gene>
    <name evidence="3" type="ORF">BTU61_03630</name>
    <name evidence="4" type="ORF">J4854_10125</name>
</gene>
<organism evidence="3 6">
    <name type="scientific">Streptococcus lactarius</name>
    <dbReference type="NCBI Taxonomy" id="684066"/>
    <lineage>
        <taxon>Bacteria</taxon>
        <taxon>Bacillati</taxon>
        <taxon>Bacillota</taxon>
        <taxon>Bacilli</taxon>
        <taxon>Lactobacillales</taxon>
        <taxon>Streptococcaceae</taxon>
        <taxon>Streptococcus</taxon>
    </lineage>
</organism>
<feature type="chain" id="PRO_5040827986" evidence="2">
    <location>
        <begin position="24"/>
        <end position="214"/>
    </location>
</feature>
<reference evidence="3" key="1">
    <citation type="submission" date="2016-12" db="EMBL/GenBank/DDBJ databases">
        <title>Draft genome of Streptococcus lactarius CCUG 66490T type strain.</title>
        <authorList>
            <person name="Salva-Serra F."/>
            <person name="Engstrom-Jakobsson H."/>
            <person name="Thorell K."/>
            <person name="Gomila M."/>
            <person name="Gonzales-Siles L."/>
            <person name="Busquets A."/>
            <person name="Jaen-Luchoro D."/>
            <person name="Karlsson R."/>
            <person name="Kristiansson E."/>
            <person name="Moore E."/>
        </authorList>
    </citation>
    <scope>NUCLEOTIDE SEQUENCE</scope>
    <source>
        <strain evidence="3">CCUG 66490</strain>
    </source>
</reference>
<evidence type="ECO:0000313" key="4">
    <source>
        <dbReference type="EMBL" id="QUB38877.1"/>
    </source>
</evidence>
<dbReference type="AlphaFoldDB" id="A0A9X0WNX9"/>
<feature type="compositionally biased region" description="Low complexity" evidence="1">
    <location>
        <begin position="46"/>
        <end position="72"/>
    </location>
</feature>
<feature type="region of interest" description="Disordered" evidence="1">
    <location>
        <begin position="30"/>
        <end position="84"/>
    </location>
</feature>
<proteinExistence type="predicted"/>
<evidence type="ECO:0000313" key="5">
    <source>
        <dbReference type="Proteomes" id="UP000676511"/>
    </source>
</evidence>
<dbReference type="Proteomes" id="UP000676511">
    <property type="component" value="Chromosome"/>
</dbReference>
<keyword evidence="5" id="KW-1185">Reference proteome</keyword>
<sequence>MNKRTLPLLLTLTGCLITLSACIPDFKTHLKNEPTSSTTKKKNSKRSSTTSSKSIPSSASPSTEPSSKSLTTDGLPKNAQEAPKDKIYATGNLKVVYSKNKDEIIVQTPDYEGYTTTLVRTILGEPEEQRTDPSYMSKSFVNTELENIKKLKQESKLTKEQAQAFLTGAADLKQASQMGANYTIYTYQNKSIQLVFEKDKLLYITPNPDVVFFK</sequence>
<evidence type="ECO:0000256" key="2">
    <source>
        <dbReference type="SAM" id="SignalP"/>
    </source>
</evidence>
<name>A0A9X0WNX9_9STRE</name>
<evidence type="ECO:0000256" key="1">
    <source>
        <dbReference type="SAM" id="MobiDB-lite"/>
    </source>
</evidence>
<keyword evidence="2" id="KW-0732">Signal</keyword>
<accession>A0A9X0WNX9</accession>
<dbReference type="InterPro" id="IPR032542">
    <property type="entry name" value="DUF4947"/>
</dbReference>
<feature type="signal peptide" evidence="2">
    <location>
        <begin position="1"/>
        <end position="23"/>
    </location>
</feature>
<dbReference type="EMBL" id="CP072329">
    <property type="protein sequence ID" value="QUB38877.1"/>
    <property type="molecule type" value="Genomic_DNA"/>
</dbReference>
<dbReference type="RefSeq" id="WP_200772371.1">
    <property type="nucleotide sequence ID" value="NZ_CP072329.1"/>
</dbReference>
<evidence type="ECO:0000313" key="3">
    <source>
        <dbReference type="EMBL" id="MBK4779288.1"/>
    </source>
</evidence>
<dbReference type="Pfam" id="PF16305">
    <property type="entry name" value="DUF4947"/>
    <property type="match status" value="1"/>
</dbReference>
<reference evidence="4 5" key="2">
    <citation type="submission" date="2021-03" db="EMBL/GenBank/DDBJ databases">
        <title>Human Oral Microbial Genomes.</title>
        <authorList>
            <person name="Johnston C.D."/>
            <person name="Chen T."/>
            <person name="Dewhirst F.E."/>
        </authorList>
    </citation>
    <scope>NUCLEOTIDE SEQUENCE [LARGE SCALE GENOMIC DNA]</scope>
    <source>
        <strain evidence="4 5">CCUG 66490</strain>
    </source>
</reference>
<dbReference type="Proteomes" id="UP001138780">
    <property type="component" value="Unassembled WGS sequence"/>
</dbReference>
<dbReference type="PROSITE" id="PS51257">
    <property type="entry name" value="PROKAR_LIPOPROTEIN"/>
    <property type="match status" value="1"/>
</dbReference>
<evidence type="ECO:0000313" key="6">
    <source>
        <dbReference type="Proteomes" id="UP001138780"/>
    </source>
</evidence>
<dbReference type="EMBL" id="MRXX01000004">
    <property type="protein sequence ID" value="MBK4779288.1"/>
    <property type="molecule type" value="Genomic_DNA"/>
</dbReference>
<protein>
    <submittedName>
        <fullName evidence="3">DUF4947 domain-containing protein</fullName>
    </submittedName>
</protein>